<dbReference type="InterPro" id="IPR020845">
    <property type="entry name" value="AMP-binding_CS"/>
</dbReference>
<dbReference type="Gene3D" id="3.40.50.720">
    <property type="entry name" value="NAD(P)-binding Rossmann-like Domain"/>
    <property type="match status" value="1"/>
</dbReference>
<dbReference type="OrthoDB" id="429813at2759"/>
<dbReference type="InterPro" id="IPR006162">
    <property type="entry name" value="Ppantetheine_attach_site"/>
</dbReference>
<dbReference type="PANTHER" id="PTHR43439:SF2">
    <property type="entry name" value="ENZYME, PUTATIVE (JCVI)-RELATED"/>
    <property type="match status" value="1"/>
</dbReference>
<keyword evidence="3" id="KW-0521">NADP</keyword>
<dbReference type="InterPro" id="IPR042099">
    <property type="entry name" value="ANL_N_sf"/>
</dbReference>
<keyword evidence="6" id="KW-1185">Reference proteome</keyword>
<sequence>MGSIVHIEETPVRPFVRPAVNFASVKRIEGCLHSLPELVDFNAQNNAAHRFCIQAKSDGLDTFTHADFKVAVSNCARWIQDNVPLRESTEPNAVTKMAPVALFMQSDFGLVVHEFALLSLGVPPLVLSPRLPPIAIMHLLEATSASSFIVSQRLSEPAKPALAALNAKGISTHVGLHYDSFHEPGVDVASKGTFEPPTELDSVILLLHSSGTTGLPKPIEITHRQLLFAVNCHGFATEEEAQGLNVSSLPLFHGFGLVAPGLSMSAGKTTVYPASDGIPNALSIVELVKRTKAKSLMTVPFLLDDIVDNEEAIKVLAGLDFVGTGGAALGAGVGDRLAQGGVKLLNFYGTTETGPLSDTFAPKDDYNWKYFRLRKDVNYKVTELDPKDGVRIFRLTVFPYGGTEGIEIADQLIRNEQYPDTDFAAIGRDDDVIVLATGEKADPLILETMLTEAPLVKSATAFGENRFNLGVIVEPANPIAEGEENAFKQSIWPIITAAGQKMEAYSRIPSQDVIVVVPANVTIPRTDKGSIPRKEVYALFDKQISEVYEKLAQGADDSIEALKMDNLEHDLKVLVEGHSRLQVAPSEWTTEDSLFDLGLDSLQALQLRRILIAAVSKTEAFKDVDVAKLIPVEFLYLNSSVREIASALSNGSSNSTGSSIDNSVSEVNKFVEMFTEKETSSADNAVVVLTGSSGSLGSHVLAKLVRSPNVKRVVVLLRKSKGASASDGQQYDRSSLKTRGITLSEDEWSKITSLQVDPTKEKLGLDEVIFKGLQENVTQVIHAAWPMNYLIRLPSFQYQFKFLQNLLELATGGSGNTKRRFVFISSIAAVAKIGLASGGRMISESPVDPVDAACGIGYADGKLVCEKILEQAASKFADKLEITYVRCGQITGARETGVWNSAEQIPMLLRSAQSIGSLPQLQGTLSWIPVDDAAAVISDITFSASVPPLVQHLENPVRQAWSDVVDVIGQQLNLPKANITFEEWIDKVVSAGGEEDDYPVRKLHAFFKLSFQAVACGHVILDTAVARTSSSTLRNLTAIDDATIQGYIRHWKDISYLKK</sequence>
<dbReference type="Pfam" id="PF23562">
    <property type="entry name" value="AMP-binding_C_3"/>
    <property type="match status" value="1"/>
</dbReference>
<dbReference type="Pfam" id="PF07993">
    <property type="entry name" value="NAD_binding_4"/>
    <property type="match status" value="1"/>
</dbReference>
<dbReference type="EMBL" id="JAANBB010000029">
    <property type="protein sequence ID" value="KAF7554687.1"/>
    <property type="molecule type" value="Genomic_DNA"/>
</dbReference>
<gene>
    <name evidence="5" type="ORF">G7Z17_g2694</name>
</gene>
<evidence type="ECO:0000256" key="2">
    <source>
        <dbReference type="ARBA" id="ARBA00022553"/>
    </source>
</evidence>
<dbReference type="Pfam" id="PF00501">
    <property type="entry name" value="AMP-binding"/>
    <property type="match status" value="1"/>
</dbReference>
<dbReference type="Gene3D" id="3.40.50.12780">
    <property type="entry name" value="N-terminal domain of ligase-like"/>
    <property type="match status" value="1"/>
</dbReference>
<dbReference type="InterPro" id="IPR013120">
    <property type="entry name" value="FAR_NAD-bd"/>
</dbReference>
<dbReference type="InterPro" id="IPR051414">
    <property type="entry name" value="Adenylate-forming_Reductase"/>
</dbReference>
<feature type="domain" description="Carrier" evidence="4">
    <location>
        <begin position="565"/>
        <end position="652"/>
    </location>
</feature>
<evidence type="ECO:0000313" key="6">
    <source>
        <dbReference type="Proteomes" id="UP000722485"/>
    </source>
</evidence>
<dbReference type="Proteomes" id="UP000722485">
    <property type="component" value="Unassembled WGS sequence"/>
</dbReference>
<evidence type="ECO:0000256" key="1">
    <source>
        <dbReference type="ARBA" id="ARBA00022450"/>
    </source>
</evidence>
<keyword evidence="1" id="KW-0596">Phosphopantetheine</keyword>
<name>A0A9P5LE69_9HYPO</name>
<protein>
    <recommendedName>
        <fullName evidence="4">Carrier domain-containing protein</fullName>
    </recommendedName>
</protein>
<evidence type="ECO:0000313" key="5">
    <source>
        <dbReference type="EMBL" id="KAF7554687.1"/>
    </source>
</evidence>
<dbReference type="SUPFAM" id="SSF51735">
    <property type="entry name" value="NAD(P)-binding Rossmann-fold domains"/>
    <property type="match status" value="1"/>
</dbReference>
<reference evidence="5" key="1">
    <citation type="submission" date="2020-03" db="EMBL/GenBank/DDBJ databases">
        <title>Draft Genome Sequence of Cylindrodendrum hubeiense.</title>
        <authorList>
            <person name="Buettner E."/>
            <person name="Kellner H."/>
        </authorList>
    </citation>
    <scope>NUCLEOTIDE SEQUENCE</scope>
    <source>
        <strain evidence="5">IHI 201604</strain>
    </source>
</reference>
<dbReference type="AlphaFoldDB" id="A0A9P5LE69"/>
<dbReference type="PANTHER" id="PTHR43439">
    <property type="entry name" value="PHENYLACETATE-COENZYME A LIGASE"/>
    <property type="match status" value="1"/>
</dbReference>
<accession>A0A9P5LE69</accession>
<dbReference type="InterPro" id="IPR036736">
    <property type="entry name" value="ACP-like_sf"/>
</dbReference>
<evidence type="ECO:0000256" key="3">
    <source>
        <dbReference type="ARBA" id="ARBA00022857"/>
    </source>
</evidence>
<dbReference type="PROSITE" id="PS00012">
    <property type="entry name" value="PHOSPHOPANTETHEINE"/>
    <property type="match status" value="1"/>
</dbReference>
<dbReference type="InterPro" id="IPR000873">
    <property type="entry name" value="AMP-dep_synth/lig_dom"/>
</dbReference>
<dbReference type="InterPro" id="IPR036291">
    <property type="entry name" value="NAD(P)-bd_dom_sf"/>
</dbReference>
<organism evidence="5 6">
    <name type="scientific">Cylindrodendrum hubeiense</name>
    <dbReference type="NCBI Taxonomy" id="595255"/>
    <lineage>
        <taxon>Eukaryota</taxon>
        <taxon>Fungi</taxon>
        <taxon>Dikarya</taxon>
        <taxon>Ascomycota</taxon>
        <taxon>Pezizomycotina</taxon>
        <taxon>Sordariomycetes</taxon>
        <taxon>Hypocreomycetidae</taxon>
        <taxon>Hypocreales</taxon>
        <taxon>Nectriaceae</taxon>
        <taxon>Cylindrodendrum</taxon>
    </lineage>
</organism>
<dbReference type="InterPro" id="IPR009081">
    <property type="entry name" value="PP-bd_ACP"/>
</dbReference>
<dbReference type="PROSITE" id="PS00455">
    <property type="entry name" value="AMP_BINDING"/>
    <property type="match status" value="1"/>
</dbReference>
<dbReference type="PROSITE" id="PS50075">
    <property type="entry name" value="CARRIER"/>
    <property type="match status" value="1"/>
</dbReference>
<comment type="caution">
    <text evidence="5">The sequence shown here is derived from an EMBL/GenBank/DDBJ whole genome shotgun (WGS) entry which is preliminary data.</text>
</comment>
<keyword evidence="2" id="KW-0597">Phosphoprotein</keyword>
<evidence type="ECO:0000259" key="4">
    <source>
        <dbReference type="PROSITE" id="PS50075"/>
    </source>
</evidence>
<dbReference type="SUPFAM" id="SSF56801">
    <property type="entry name" value="Acetyl-CoA synthetase-like"/>
    <property type="match status" value="1"/>
</dbReference>
<dbReference type="SUPFAM" id="SSF47336">
    <property type="entry name" value="ACP-like"/>
    <property type="match status" value="1"/>
</dbReference>
<proteinExistence type="predicted"/>